<dbReference type="InterPro" id="IPR004564">
    <property type="entry name" value="OM_lipoprot_carrier_LolA-like"/>
</dbReference>
<reference evidence="1" key="1">
    <citation type="submission" date="2018-06" db="EMBL/GenBank/DDBJ databases">
        <authorList>
            <person name="Zhirakovskaya E."/>
        </authorList>
    </citation>
    <scope>NUCLEOTIDE SEQUENCE</scope>
</reference>
<dbReference type="PANTHER" id="PTHR35869">
    <property type="entry name" value="OUTER-MEMBRANE LIPOPROTEIN CARRIER PROTEIN"/>
    <property type="match status" value="1"/>
</dbReference>
<dbReference type="Gene3D" id="2.50.20.10">
    <property type="entry name" value="Lipoprotein localisation LolA/LolB/LppX"/>
    <property type="match status" value="1"/>
</dbReference>
<evidence type="ECO:0000313" key="1">
    <source>
        <dbReference type="EMBL" id="VAW18688.1"/>
    </source>
</evidence>
<organism evidence="1">
    <name type="scientific">hydrothermal vent metagenome</name>
    <dbReference type="NCBI Taxonomy" id="652676"/>
    <lineage>
        <taxon>unclassified sequences</taxon>
        <taxon>metagenomes</taxon>
        <taxon>ecological metagenomes</taxon>
    </lineage>
</organism>
<dbReference type="SUPFAM" id="SSF89392">
    <property type="entry name" value="Prokaryotic lipoproteins and lipoprotein localization factors"/>
    <property type="match status" value="1"/>
</dbReference>
<proteinExistence type="predicted"/>
<dbReference type="InterPro" id="IPR029046">
    <property type="entry name" value="LolA/LolB/LppX"/>
</dbReference>
<protein>
    <recommendedName>
        <fullName evidence="2">Outer membrane lipoprotein carrier protein LolA</fullName>
    </recommendedName>
</protein>
<dbReference type="AlphaFoldDB" id="A0A3B0TKZ7"/>
<name>A0A3B0TKZ7_9ZZZZ</name>
<dbReference type="PANTHER" id="PTHR35869:SF1">
    <property type="entry name" value="OUTER-MEMBRANE LIPOPROTEIN CARRIER PROTEIN"/>
    <property type="match status" value="1"/>
</dbReference>
<dbReference type="CDD" id="cd16325">
    <property type="entry name" value="LolA"/>
    <property type="match status" value="1"/>
</dbReference>
<evidence type="ECO:0008006" key="2">
    <source>
        <dbReference type="Google" id="ProtNLM"/>
    </source>
</evidence>
<dbReference type="EMBL" id="UOEM01000117">
    <property type="protein sequence ID" value="VAW18688.1"/>
    <property type="molecule type" value="Genomic_DNA"/>
</dbReference>
<sequence length="227" mass="25813">MTQYAYAKYTPARTSRWTRHTIFALAFAAILALTATLALAATNAQSDEELRAEEKVLVERINAYFNRFVYLAGRFTQIGPDGVVSEGMFYMRRPGRVRFDYAPPSRLLVISDGFWLGIIDKKLKTTDRYPIAATPYWALLKDEVNLYRDARVLSVETEPGIVLVTIDDPTGEAPGEMTLIFEDEGDLILRQWLITDAQGLTTSVAVSELVENQRVRNDMFVIRDREY</sequence>
<accession>A0A3B0TKZ7</accession>
<gene>
    <name evidence="1" type="ORF">MNBD_ALPHA09-1700</name>
</gene>
<dbReference type="Pfam" id="PF03548">
    <property type="entry name" value="LolA"/>
    <property type="match status" value="1"/>
</dbReference>